<dbReference type="GO" id="GO:0015074">
    <property type="term" value="P:DNA integration"/>
    <property type="evidence" value="ECO:0007669"/>
    <property type="project" value="UniProtKB-KW"/>
</dbReference>
<evidence type="ECO:0000256" key="2">
    <source>
        <dbReference type="ARBA" id="ARBA00022908"/>
    </source>
</evidence>
<dbReference type="InterPro" id="IPR050808">
    <property type="entry name" value="Phage_Integrase"/>
</dbReference>
<keyword evidence="2" id="KW-0229">DNA integration</keyword>
<dbReference type="AlphaFoldDB" id="A0A7H2V6R4"/>
<proteinExistence type="inferred from homology"/>
<gene>
    <name evidence="6" type="ORF">IC776_16790</name>
</gene>
<keyword evidence="4" id="KW-0233">DNA recombination</keyword>
<dbReference type="InterPro" id="IPR053876">
    <property type="entry name" value="Phage_int_M"/>
</dbReference>
<dbReference type="Proteomes" id="UP000516666">
    <property type="component" value="Chromosome"/>
</dbReference>
<dbReference type="EMBL" id="CP061646">
    <property type="protein sequence ID" value="QNX72047.1"/>
    <property type="molecule type" value="Genomic_DNA"/>
</dbReference>
<dbReference type="InterPro" id="IPR010998">
    <property type="entry name" value="Integrase_recombinase_N"/>
</dbReference>
<dbReference type="Pfam" id="PF22022">
    <property type="entry name" value="Phage_int_M"/>
    <property type="match status" value="1"/>
</dbReference>
<evidence type="ECO:0000313" key="6">
    <source>
        <dbReference type="EMBL" id="QNX72047.1"/>
    </source>
</evidence>
<evidence type="ECO:0000256" key="3">
    <source>
        <dbReference type="ARBA" id="ARBA00023125"/>
    </source>
</evidence>
<evidence type="ECO:0000256" key="1">
    <source>
        <dbReference type="ARBA" id="ARBA00008857"/>
    </source>
</evidence>
<dbReference type="Gene3D" id="1.10.150.130">
    <property type="match status" value="1"/>
</dbReference>
<evidence type="ECO:0000259" key="5">
    <source>
        <dbReference type="PROSITE" id="PS51898"/>
    </source>
</evidence>
<dbReference type="CDD" id="cd00801">
    <property type="entry name" value="INT_P4_C"/>
    <property type="match status" value="1"/>
</dbReference>
<accession>A0A7H2V6R4</accession>
<dbReference type="SUPFAM" id="SSF56349">
    <property type="entry name" value="DNA breaking-rejoining enzymes"/>
    <property type="match status" value="1"/>
</dbReference>
<dbReference type="InterPro" id="IPR038488">
    <property type="entry name" value="Integrase_DNA-bd_sf"/>
</dbReference>
<protein>
    <submittedName>
        <fullName evidence="6">Integrase arm-type DNA-binding domain-containing protein</fullName>
    </submittedName>
</protein>
<dbReference type="PANTHER" id="PTHR30629">
    <property type="entry name" value="PROPHAGE INTEGRASE"/>
    <property type="match status" value="1"/>
</dbReference>
<dbReference type="Pfam" id="PF13356">
    <property type="entry name" value="Arm-DNA-bind_3"/>
    <property type="match status" value="1"/>
</dbReference>
<feature type="domain" description="Tyr recombinase" evidence="5">
    <location>
        <begin position="200"/>
        <end position="400"/>
    </location>
</feature>
<dbReference type="InterPro" id="IPR002104">
    <property type="entry name" value="Integrase_catalytic"/>
</dbReference>
<reference evidence="6 7" key="2">
    <citation type="submission" date="2020-09" db="EMBL/GenBank/DDBJ databases">
        <authorList>
            <person name="Chen F.-J."/>
            <person name="Lee Y.-T."/>
        </authorList>
    </citation>
    <scope>NUCLEOTIDE SEQUENCE [LARGE SCALE GENOMIC DNA]</scope>
    <source>
        <strain evidence="6 7">AS39</strain>
    </source>
</reference>
<keyword evidence="3 6" id="KW-0238">DNA-binding</keyword>
<evidence type="ECO:0000256" key="4">
    <source>
        <dbReference type="ARBA" id="ARBA00023172"/>
    </source>
</evidence>
<reference evidence="7" key="1">
    <citation type="submission" date="2020-09" db="EMBL/GenBank/DDBJ databases">
        <title>Clinical and molecular characterization of Acinetobacter seifertii in Taiwan.</title>
        <authorList>
            <person name="Li L.-H."/>
            <person name="Yang Y.-S."/>
            <person name="Sun J.-R."/>
            <person name="Huang T.-W."/>
            <person name="Huang W.-C."/>
            <person name="Wang Y.-C."/>
            <person name="Kuo T.-H."/>
            <person name="Kuo S.-C."/>
            <person name="Chen T.-L."/>
        </authorList>
    </citation>
    <scope>NUCLEOTIDE SEQUENCE [LARGE SCALE GENOMIC DNA]</scope>
    <source>
        <strain evidence="7">AS39</strain>
    </source>
</reference>
<dbReference type="InterPro" id="IPR025166">
    <property type="entry name" value="Integrase_DNA_bind_dom"/>
</dbReference>
<evidence type="ECO:0000313" key="7">
    <source>
        <dbReference type="Proteomes" id="UP000516666"/>
    </source>
</evidence>
<dbReference type="InterPro" id="IPR011010">
    <property type="entry name" value="DNA_brk_join_enz"/>
</dbReference>
<dbReference type="Gene3D" id="1.10.443.10">
    <property type="entry name" value="Intergrase catalytic core"/>
    <property type="match status" value="1"/>
</dbReference>
<name>A0A7H2V6R4_9GAMM</name>
<dbReference type="Gene3D" id="3.30.160.390">
    <property type="entry name" value="Integrase, DNA-binding domain"/>
    <property type="match status" value="1"/>
</dbReference>
<dbReference type="InterPro" id="IPR013762">
    <property type="entry name" value="Integrase-like_cat_sf"/>
</dbReference>
<dbReference type="PANTHER" id="PTHR30629:SF2">
    <property type="entry name" value="PROPHAGE INTEGRASE INTS-RELATED"/>
    <property type="match status" value="1"/>
</dbReference>
<sequence length="410" mass="47298">MSRAINRLTALKVKNLKFDESTSNKYTDGDGLYLQINKNGSKYWRMDYTNPITKKRNTLALGVYPTIALEQARKRRDEVKLQLAEGKDPASERDIKREQAKLSMSNAFKFITQDWLELREKEGKKDSEVIRRLNKDVLPFIGDMPISQLSIEVIENEVTNRIVERGALELARKVLISVKQILEYARRKKLILINPAHDVILPKPISGNFAAITDPSALSELIKAVWDDTDTRMTFVTRCAVKISLFIFSRPTEIRTIKWTDYNREDGVLNIYPLKQKATKQDTDKPKIVIPLPTQAIELLEQLYPLTGHREYIFASNRGEEPYISESTVNEALKRIGFKGEQTAHGFRATARTILEEELDIEPIWIERQLAHKVRDANGESYNRTKHVKNRKAMLQIWADYLTKTLLNEI</sequence>
<dbReference type="GO" id="GO:0006310">
    <property type="term" value="P:DNA recombination"/>
    <property type="evidence" value="ECO:0007669"/>
    <property type="project" value="UniProtKB-KW"/>
</dbReference>
<dbReference type="RefSeq" id="WP_044103300.1">
    <property type="nucleotide sequence ID" value="NZ_CP061646.1"/>
</dbReference>
<dbReference type="Pfam" id="PF00589">
    <property type="entry name" value="Phage_integrase"/>
    <property type="match status" value="1"/>
</dbReference>
<comment type="similarity">
    <text evidence="1">Belongs to the 'phage' integrase family.</text>
</comment>
<dbReference type="PROSITE" id="PS51898">
    <property type="entry name" value="TYR_RECOMBINASE"/>
    <property type="match status" value="1"/>
</dbReference>
<organism evidence="6 7">
    <name type="scientific">Acinetobacter seifertii</name>
    <dbReference type="NCBI Taxonomy" id="1530123"/>
    <lineage>
        <taxon>Bacteria</taxon>
        <taxon>Pseudomonadati</taxon>
        <taxon>Pseudomonadota</taxon>
        <taxon>Gammaproteobacteria</taxon>
        <taxon>Moraxellales</taxon>
        <taxon>Moraxellaceae</taxon>
        <taxon>Acinetobacter</taxon>
        <taxon>Acinetobacter calcoaceticus/baumannii complex</taxon>
    </lineage>
</organism>
<dbReference type="GO" id="GO:0003677">
    <property type="term" value="F:DNA binding"/>
    <property type="evidence" value="ECO:0007669"/>
    <property type="project" value="UniProtKB-KW"/>
</dbReference>